<dbReference type="GO" id="GO:0009274">
    <property type="term" value="C:peptidoglycan-based cell wall"/>
    <property type="evidence" value="ECO:0007669"/>
    <property type="project" value="InterPro"/>
</dbReference>
<feature type="chain" id="PRO_5043734132" evidence="1">
    <location>
        <begin position="31"/>
        <end position="485"/>
    </location>
</feature>
<proteinExistence type="predicted"/>
<dbReference type="InterPro" id="IPR024968">
    <property type="entry name" value="SlpA_C_lactobacillus"/>
</dbReference>
<name>A0AAW6XH59_9LACO</name>
<sequence>MKKNLRIVSAAAAALLAVAPVAASAVSVNAADTTATTTANATNSNQDYSHINLNGNVTSTNNVTNVNPSFSLTGAAGNVAGNLTGSISATFNGTSATANLFNGQNGHANVKITSATDNSVIYDGTASTVVNNLNRLVAGQSYNVVVNSVGFNFGANNAGKEVTLAMPKNSPFSFTGTLPTGWTAATTTNGNVTAIKGKLDNNGTVNGLTIGGKLTALDATNTNNVVFYNVATGQPATSGNVDVVANANGQLNVSALLPAVQSSYVAVQKVLGANNNTNGGRDDNPVVETYAIQASSDIADQLKAEGITVDANGNFNAKHSFTLKVKSTSEGKATSNGKSAEMTVTFTTANVAEEVAPSVSKTIMHNAYYYDKDAKRVGTDKLTRYNSVTVSPKTTTISGKAYYEVVENGKLSGKFINADNIDGTKRTLKHNAYVYKTSKKRANKVVLKKGDTVVTYGGTYTFKNGKQYYKIGNNTDKTYVKASNF</sequence>
<dbReference type="GO" id="GO:0030115">
    <property type="term" value="C:S-layer"/>
    <property type="evidence" value="ECO:0007669"/>
    <property type="project" value="InterPro"/>
</dbReference>
<dbReference type="GO" id="GO:0005199">
    <property type="term" value="F:structural constituent of cell wall"/>
    <property type="evidence" value="ECO:0007669"/>
    <property type="project" value="InterPro"/>
</dbReference>
<dbReference type="PRINTS" id="PR01729">
    <property type="entry name" value="SURFACELAYER"/>
</dbReference>
<dbReference type="InterPro" id="IPR055006">
    <property type="entry name" value="SlpA_N"/>
</dbReference>
<dbReference type="Pfam" id="PF22796">
    <property type="entry name" value="SlpA_N"/>
    <property type="match status" value="1"/>
</dbReference>
<dbReference type="Pfam" id="PF03217">
    <property type="entry name" value="SlpA"/>
    <property type="match status" value="2"/>
</dbReference>
<organism evidence="5 6">
    <name type="scientific">Lactobacillus crispatus</name>
    <dbReference type="NCBI Taxonomy" id="47770"/>
    <lineage>
        <taxon>Bacteria</taxon>
        <taxon>Bacillati</taxon>
        <taxon>Bacillota</taxon>
        <taxon>Bacilli</taxon>
        <taxon>Lactobacillales</taxon>
        <taxon>Lactobacillaceae</taxon>
        <taxon>Lactobacillus</taxon>
    </lineage>
</organism>
<dbReference type="Proteomes" id="UP001230300">
    <property type="component" value="Unassembled WGS sequence"/>
</dbReference>
<comment type="caution">
    <text evidence="5">The sequence shown here is derived from an EMBL/GenBank/DDBJ whole genome shotgun (WGS) entry which is preliminary data.</text>
</comment>
<feature type="domain" description="S-layer protein C-terminal" evidence="2">
    <location>
        <begin position="358"/>
        <end position="418"/>
    </location>
</feature>
<dbReference type="AlphaFoldDB" id="A0AAW6XH59"/>
<protein>
    <submittedName>
        <fullName evidence="5">SLAP domain-containing protein</fullName>
    </submittedName>
</protein>
<gene>
    <name evidence="5" type="ORF">QP235_09860</name>
</gene>
<accession>A0AAW6XH59</accession>
<dbReference type="InterPro" id="IPR055005">
    <property type="entry name" value="SlpA_D2"/>
</dbReference>
<feature type="domain" description="S-layer protein C-terminal" evidence="2">
    <location>
        <begin position="419"/>
        <end position="483"/>
    </location>
</feature>
<feature type="domain" description="S-layer protein N-terminal" evidence="3">
    <location>
        <begin position="27"/>
        <end position="206"/>
    </location>
</feature>
<evidence type="ECO:0000313" key="5">
    <source>
        <dbReference type="EMBL" id="MDK6503466.1"/>
    </source>
</evidence>
<evidence type="ECO:0000259" key="3">
    <source>
        <dbReference type="Pfam" id="PF22796"/>
    </source>
</evidence>
<evidence type="ECO:0000313" key="6">
    <source>
        <dbReference type="Proteomes" id="UP001230300"/>
    </source>
</evidence>
<feature type="signal peptide" evidence="1">
    <location>
        <begin position="1"/>
        <end position="30"/>
    </location>
</feature>
<feature type="domain" description="S-layer protein" evidence="4">
    <location>
        <begin position="232"/>
        <end position="350"/>
    </location>
</feature>
<dbReference type="EMBL" id="JASOGN010000053">
    <property type="protein sequence ID" value="MDK6503466.1"/>
    <property type="molecule type" value="Genomic_DNA"/>
</dbReference>
<keyword evidence="1" id="KW-0732">Signal</keyword>
<evidence type="ECO:0000259" key="2">
    <source>
        <dbReference type="Pfam" id="PF03217"/>
    </source>
</evidence>
<evidence type="ECO:0000256" key="1">
    <source>
        <dbReference type="SAM" id="SignalP"/>
    </source>
</evidence>
<reference evidence="5" key="1">
    <citation type="submission" date="2023-05" db="EMBL/GenBank/DDBJ databases">
        <title>Cataloging the Phylogenetic Diversity of Human Bladder Bacteria.</title>
        <authorList>
            <person name="Du J."/>
        </authorList>
    </citation>
    <scope>NUCLEOTIDE SEQUENCE</scope>
    <source>
        <strain evidence="5">UMB9226</strain>
    </source>
</reference>
<dbReference type="InterPro" id="IPR004903">
    <property type="entry name" value="S-layer_prot"/>
</dbReference>
<dbReference type="RefSeq" id="WP_101887515.1">
    <property type="nucleotide sequence ID" value="NZ_JASOGN010000053.1"/>
</dbReference>
<evidence type="ECO:0000259" key="4">
    <source>
        <dbReference type="Pfam" id="PF22797"/>
    </source>
</evidence>
<dbReference type="Pfam" id="PF22797">
    <property type="entry name" value="SlpA_D2"/>
    <property type="match status" value="1"/>
</dbReference>